<feature type="binding site" evidence="7">
    <location>
        <position position="109"/>
    </location>
    <ligand>
        <name>S-adenosyl-L-methionine</name>
        <dbReference type="ChEBI" id="CHEBI:59789"/>
    </ligand>
</feature>
<comment type="caution">
    <text evidence="7">Lacks conserved residue(s) required for the propagation of feature annotation.</text>
</comment>
<keyword evidence="3 7" id="KW-0808">Transferase</keyword>
<dbReference type="GO" id="GO:0141100">
    <property type="term" value="F:tRNA (guanine(18)-2'-O)-methyltransferase activity"/>
    <property type="evidence" value="ECO:0007669"/>
    <property type="project" value="UniProtKB-UniRule"/>
</dbReference>
<keyword evidence="4 7" id="KW-0949">S-adenosyl-L-methionine</keyword>
<feature type="domain" description="tRNA/rRNA methyltransferase SpoU type" evidence="8">
    <location>
        <begin position="33"/>
        <end position="171"/>
    </location>
</feature>
<feature type="binding site" evidence="7">
    <location>
        <position position="161"/>
    </location>
    <ligand>
        <name>S-adenosyl-L-methionine</name>
        <dbReference type="ChEBI" id="CHEBI:59789"/>
    </ligand>
</feature>
<evidence type="ECO:0000256" key="1">
    <source>
        <dbReference type="ARBA" id="ARBA00022555"/>
    </source>
</evidence>
<dbReference type="RefSeq" id="WP_167964562.1">
    <property type="nucleotide sequence ID" value="NZ_JAATJJ010000002.1"/>
</dbReference>
<keyword evidence="5 7" id="KW-0819">tRNA processing</keyword>
<evidence type="ECO:0000256" key="7">
    <source>
        <dbReference type="HAMAP-Rule" id="MF_02060"/>
    </source>
</evidence>
<dbReference type="InterPro" id="IPR033671">
    <property type="entry name" value="TrmH"/>
</dbReference>
<dbReference type="EC" id="2.1.1.34" evidence="7"/>
<dbReference type="GO" id="GO:0000049">
    <property type="term" value="F:tRNA binding"/>
    <property type="evidence" value="ECO:0007669"/>
    <property type="project" value="UniProtKB-UniRule"/>
</dbReference>
<dbReference type="Proteomes" id="UP000590442">
    <property type="component" value="Unassembled WGS sequence"/>
</dbReference>
<dbReference type="InterPro" id="IPR001537">
    <property type="entry name" value="SpoU_MeTrfase"/>
</dbReference>
<evidence type="ECO:0000256" key="3">
    <source>
        <dbReference type="ARBA" id="ARBA00022679"/>
    </source>
</evidence>
<evidence type="ECO:0000313" key="9">
    <source>
        <dbReference type="EMBL" id="NJB71999.1"/>
    </source>
</evidence>
<evidence type="ECO:0000259" key="8">
    <source>
        <dbReference type="Pfam" id="PF00588"/>
    </source>
</evidence>
<dbReference type="Pfam" id="PF00588">
    <property type="entry name" value="SpoU_methylase"/>
    <property type="match status" value="1"/>
</dbReference>
<comment type="catalytic activity">
    <reaction evidence="7">
        <text>guanosine(18) in tRNA + S-adenosyl-L-methionine = 2'-O-methylguanosine(18) in tRNA + S-adenosyl-L-homocysteine + H(+)</text>
        <dbReference type="Rhea" id="RHEA:20077"/>
        <dbReference type="Rhea" id="RHEA-COMP:10190"/>
        <dbReference type="Rhea" id="RHEA-COMP:10192"/>
        <dbReference type="ChEBI" id="CHEBI:15378"/>
        <dbReference type="ChEBI" id="CHEBI:57856"/>
        <dbReference type="ChEBI" id="CHEBI:59789"/>
        <dbReference type="ChEBI" id="CHEBI:74269"/>
        <dbReference type="ChEBI" id="CHEBI:74445"/>
        <dbReference type="EC" id="2.1.1.34"/>
    </reaction>
</comment>
<dbReference type="HAMAP" id="MF_02060">
    <property type="entry name" value="tRNA_methyltr_TrmH"/>
    <property type="match status" value="1"/>
</dbReference>
<dbReference type="PANTHER" id="PTHR43453">
    <property type="entry name" value="RRNA METHYLASE-LIKE"/>
    <property type="match status" value="1"/>
</dbReference>
<keyword evidence="1 7" id="KW-0820">tRNA-binding</keyword>
<dbReference type="CDD" id="cd18092">
    <property type="entry name" value="SpoU-like_TrmH"/>
    <property type="match status" value="1"/>
</dbReference>
<proteinExistence type="inferred from homology"/>
<evidence type="ECO:0000256" key="6">
    <source>
        <dbReference type="ARBA" id="ARBA00022884"/>
    </source>
</evidence>
<name>A0A846R5E3_9FLAO</name>
<comment type="function">
    <text evidence="7">Catalyzes the 2'-O methylation of guanosine at position 18 in tRNA.</text>
</comment>
<gene>
    <name evidence="7" type="primary">trmH</name>
    <name evidence="9" type="ORF">GGR42_002490</name>
</gene>
<dbReference type="Gene3D" id="3.40.1280.10">
    <property type="match status" value="1"/>
</dbReference>
<sequence>MFDSNLLTYLEEIISPERKQRFLEILEERTNYITVAIEDVFQMHNASAVIRSCDAFGIQQAHIIERRNSQVLDKNIAMGAQQWVDVQRHSNTDECIQNLRYKGYKIIATTPHNDSCLLNNFKINGKTALFFGTERDGLSKEVLEKADGFLKIPMTGFSESLNISVSVAIILQALTAQLKKANNNWGLTESEKLEKRLDWSKKSIKSIDAILERYYGTK</sequence>
<dbReference type="AlphaFoldDB" id="A0A846R5E3"/>
<evidence type="ECO:0000256" key="4">
    <source>
        <dbReference type="ARBA" id="ARBA00022691"/>
    </source>
</evidence>
<dbReference type="PANTHER" id="PTHR43453:SF1">
    <property type="entry name" value="TRNA_RRNA METHYLTRANSFERASE SPOU TYPE DOMAIN-CONTAINING PROTEIN"/>
    <property type="match status" value="1"/>
</dbReference>
<evidence type="ECO:0000256" key="5">
    <source>
        <dbReference type="ARBA" id="ARBA00022694"/>
    </source>
</evidence>
<comment type="caution">
    <text evidence="9">The sequence shown here is derived from an EMBL/GenBank/DDBJ whole genome shotgun (WGS) entry which is preliminary data.</text>
</comment>
<dbReference type="InterPro" id="IPR029028">
    <property type="entry name" value="Alpha/beta_knot_MTases"/>
</dbReference>
<evidence type="ECO:0000256" key="2">
    <source>
        <dbReference type="ARBA" id="ARBA00022603"/>
    </source>
</evidence>
<evidence type="ECO:0000313" key="10">
    <source>
        <dbReference type="Proteomes" id="UP000590442"/>
    </source>
</evidence>
<dbReference type="GO" id="GO:0002938">
    <property type="term" value="P:tRNA guanine ribose methylation"/>
    <property type="evidence" value="ECO:0007669"/>
    <property type="project" value="UniProtKB-UniRule"/>
</dbReference>
<protein>
    <recommendedName>
        <fullName evidence="7">tRNA (guanosine(18)-2'-O)-methyltransferase</fullName>
        <ecNumber evidence="7">2.1.1.34</ecNumber>
    </recommendedName>
    <alternativeName>
        <fullName evidence="7">tRNA [Gm18] methyltransferase</fullName>
    </alternativeName>
</protein>
<organism evidence="9 10">
    <name type="scientific">Saonia flava</name>
    <dbReference type="NCBI Taxonomy" id="523696"/>
    <lineage>
        <taxon>Bacteria</taxon>
        <taxon>Pseudomonadati</taxon>
        <taxon>Bacteroidota</taxon>
        <taxon>Flavobacteriia</taxon>
        <taxon>Flavobacteriales</taxon>
        <taxon>Flavobacteriaceae</taxon>
        <taxon>Saonia</taxon>
    </lineage>
</organism>
<keyword evidence="10" id="KW-1185">Reference proteome</keyword>
<feature type="binding site" evidence="7">
    <location>
        <position position="152"/>
    </location>
    <ligand>
        <name>S-adenosyl-L-methionine</name>
        <dbReference type="ChEBI" id="CHEBI:59789"/>
    </ligand>
</feature>
<reference evidence="9 10" key="1">
    <citation type="submission" date="2020-03" db="EMBL/GenBank/DDBJ databases">
        <title>Genomic Encyclopedia of Type Strains, Phase IV (KMG-IV): sequencing the most valuable type-strain genomes for metagenomic binning, comparative biology and taxonomic classification.</title>
        <authorList>
            <person name="Goeker M."/>
        </authorList>
    </citation>
    <scope>NUCLEOTIDE SEQUENCE [LARGE SCALE GENOMIC DNA]</scope>
    <source>
        <strain evidence="9 10">DSM 29762</strain>
    </source>
</reference>
<accession>A0A846R5E3</accession>
<dbReference type="EMBL" id="JAATJJ010000002">
    <property type="protein sequence ID" value="NJB71999.1"/>
    <property type="molecule type" value="Genomic_DNA"/>
</dbReference>
<dbReference type="InterPro" id="IPR029026">
    <property type="entry name" value="tRNA_m1G_MTases_N"/>
</dbReference>
<keyword evidence="6 7" id="KW-0694">RNA-binding</keyword>
<dbReference type="SUPFAM" id="SSF75217">
    <property type="entry name" value="alpha/beta knot"/>
    <property type="match status" value="1"/>
</dbReference>
<keyword evidence="2 7" id="KW-0489">Methyltransferase</keyword>
<comment type="similarity">
    <text evidence="7">Belongs to the class IV-like SAM-binding methyltransferase superfamily. RNA methyltransferase TrmH family.</text>
</comment>